<dbReference type="GO" id="GO:0071897">
    <property type="term" value="P:DNA biosynthetic process"/>
    <property type="evidence" value="ECO:0007669"/>
    <property type="project" value="UniProtKB-ARBA"/>
</dbReference>
<dbReference type="Proteomes" id="UP000504635">
    <property type="component" value="Unplaced"/>
</dbReference>
<name>A0A6J2X9A8_SITOR</name>
<dbReference type="CDD" id="cd10442">
    <property type="entry name" value="GIY-YIG_PLEs"/>
    <property type="match status" value="1"/>
</dbReference>
<dbReference type="AlphaFoldDB" id="A0A6J2X9A8"/>
<dbReference type="Gene3D" id="3.40.1440.10">
    <property type="entry name" value="GIY-YIG endonuclease"/>
    <property type="match status" value="1"/>
</dbReference>
<sequence length="775" mass="88552">MSGGNDSLIRSIDSPRGTLVNRDTTSSRFKRYPIFRLGFCLYTRMEKNFLRERIHTSRRDLAKVDRELIDLFYILTANMQPVDWDKIDGITYQNMQNELERTSARQKIKYEKLQPKTKPEYRISLEPARTVVNLTDKTLTTSEVTLLAKGGNFAITPKVVPVEDIIAGTEAAIRNLPNSIADEIRFETVNILRTAKAPKSNLSREEHQALKSLNADKDILVLPADKGNATVVMKSEDYRSKIEDLLEPQTYKLLKKDPTALIVRNTNRLIKASSLPEHLKSKLINSEAQPPRLYGLPKIHKASVPLRPIVSAPGSPTYNLAKYLTTILQPKVGNTNSYVKDSTHFVQKLKDIKLEPSDIMVSFDVVSLFTRVPLGESMDLIKESFPPDIAELFRVCLTGSYFLWNGNYYEQTEGVAMGSPISPIIANFFMERFEEKALESSVLKPAVWFRYVDDTFVVWKHGRDSLDDFLHHLNSQSPSIKFTMETEVNNQLAFLDVLVKRNGDLLDHTVYRKPTHTDRYLHKLSNHHPSQKQGIIGTLANRARRICANEHIQEELSHLNKAFLANGYNDREIKAALVTDRIGKVLRKHNIKTIYKPTRKIKDCLRPAKDKRVPLSSAGIYRIPCSCGSVYIGTTKRSVGTRLTEHKRSCRLWQTDKSAVAEHALRYGDHKIHFEVTQVIATTSGYHPRLVREAVEIHKHPNNFNRKEETHYLNRIWHPAISRTKVAVQRSRPVPEELPPEQATPPQWTLGYEFFHRTVCDLGCLILCHHGKQSD</sequence>
<dbReference type="PROSITE" id="PS50164">
    <property type="entry name" value="GIY_YIG"/>
    <property type="match status" value="1"/>
</dbReference>
<evidence type="ECO:0000259" key="1">
    <source>
        <dbReference type="PROSITE" id="PS50164"/>
    </source>
</evidence>
<dbReference type="InterPro" id="IPR058912">
    <property type="entry name" value="HTH_animal"/>
</dbReference>
<dbReference type="SUPFAM" id="SSF56672">
    <property type="entry name" value="DNA/RNA polymerases"/>
    <property type="match status" value="1"/>
</dbReference>
<dbReference type="KEGG" id="soy:115876238"/>
<feature type="domain" description="GIY-YIG" evidence="1">
    <location>
        <begin position="616"/>
        <end position="706"/>
    </location>
</feature>
<evidence type="ECO:0000313" key="4">
    <source>
        <dbReference type="RefSeq" id="XP_030747802.1"/>
    </source>
</evidence>
<protein>
    <submittedName>
        <fullName evidence="4">Uncharacterized protein LOC115876238</fullName>
    </submittedName>
</protein>
<dbReference type="InterPro" id="IPR035901">
    <property type="entry name" value="GIY-YIG_endonuc_sf"/>
</dbReference>
<dbReference type="PANTHER" id="PTHR21301:SF11">
    <property type="entry name" value="GIY-YIG DOMAIN-CONTAINING PROTEIN"/>
    <property type="match status" value="1"/>
</dbReference>
<dbReference type="InterPro" id="IPR000477">
    <property type="entry name" value="RT_dom"/>
</dbReference>
<dbReference type="GeneID" id="115876238"/>
<dbReference type="InParanoid" id="A0A6J2X9A8"/>
<dbReference type="CDD" id="cd00304">
    <property type="entry name" value="RT_like"/>
    <property type="match status" value="1"/>
</dbReference>
<gene>
    <name evidence="4" type="primary">LOC115876238</name>
</gene>
<organism evidence="3 4">
    <name type="scientific">Sitophilus oryzae</name>
    <name type="common">Rice weevil</name>
    <name type="synonym">Curculio oryzae</name>
    <dbReference type="NCBI Taxonomy" id="7048"/>
    <lineage>
        <taxon>Eukaryota</taxon>
        <taxon>Metazoa</taxon>
        <taxon>Ecdysozoa</taxon>
        <taxon>Arthropoda</taxon>
        <taxon>Hexapoda</taxon>
        <taxon>Insecta</taxon>
        <taxon>Pterygota</taxon>
        <taxon>Neoptera</taxon>
        <taxon>Endopterygota</taxon>
        <taxon>Coleoptera</taxon>
        <taxon>Polyphaga</taxon>
        <taxon>Cucujiformia</taxon>
        <taxon>Curculionidae</taxon>
        <taxon>Dryophthorinae</taxon>
        <taxon>Sitophilus</taxon>
    </lineage>
</organism>
<feature type="domain" description="Reverse transcriptase" evidence="2">
    <location>
        <begin position="277"/>
        <end position="510"/>
    </location>
</feature>
<dbReference type="PANTHER" id="PTHR21301">
    <property type="entry name" value="REVERSE TRANSCRIPTASE"/>
    <property type="match status" value="1"/>
</dbReference>
<dbReference type="Pfam" id="PF00078">
    <property type="entry name" value="RVT_1"/>
    <property type="match status" value="1"/>
</dbReference>
<dbReference type="InterPro" id="IPR043502">
    <property type="entry name" value="DNA/RNA_pol_sf"/>
</dbReference>
<reference evidence="4" key="1">
    <citation type="submission" date="2025-08" db="UniProtKB">
        <authorList>
            <consortium name="RefSeq"/>
        </authorList>
    </citation>
    <scope>IDENTIFICATION</scope>
    <source>
        <tissue evidence="4">Gonads</tissue>
    </source>
</reference>
<dbReference type="OrthoDB" id="10063405at2759"/>
<dbReference type="RefSeq" id="XP_030747802.1">
    <property type="nucleotide sequence ID" value="XM_030891942.1"/>
</dbReference>
<evidence type="ECO:0000313" key="3">
    <source>
        <dbReference type="Proteomes" id="UP000504635"/>
    </source>
</evidence>
<proteinExistence type="predicted"/>
<keyword evidence="3" id="KW-1185">Reference proteome</keyword>
<dbReference type="Pfam" id="PF26215">
    <property type="entry name" value="HTH_animal"/>
    <property type="match status" value="1"/>
</dbReference>
<evidence type="ECO:0000259" key="2">
    <source>
        <dbReference type="PROSITE" id="PS50878"/>
    </source>
</evidence>
<accession>A0A6J2X9A8</accession>
<dbReference type="PROSITE" id="PS50878">
    <property type="entry name" value="RT_POL"/>
    <property type="match status" value="1"/>
</dbReference>
<dbReference type="InterPro" id="IPR000305">
    <property type="entry name" value="GIY-YIG_endonuc"/>
</dbReference>